<dbReference type="NCBIfam" id="TIGR00345">
    <property type="entry name" value="GET3_arsA_TRC40"/>
    <property type="match status" value="1"/>
</dbReference>
<sequence length="306" mass="32905">MPARLRFLGGKGGVGKTTLAAAVAVLDAGRGQRTLVVSTDPAHSLGDVLQEGLGEEPREVGTCLWAAEVSGEAHARRRVAQIEADAAEALPPQVRPAVREHLARAVDSPGTVESALLDRLGELIELVPARYDRLVVDSAPTGHMLRLLTMPELLTPWIEGLARQRERARGTDRMLAGLLGRHEEPDPLLVRLHRRRERMAGLRDRLRADAAVHLVVVPERMVWAETLRAVDALDRAGIPLGAPVVNRVLPAGGTGLLEERRAGQQQVLDAVLERFPAAAQVPLQAGEPAGVAGLRGIAELLERAGW</sequence>
<dbReference type="CDD" id="cd02035">
    <property type="entry name" value="ArsA"/>
    <property type="match status" value="1"/>
</dbReference>
<organism evidence="3 4">
    <name type="scientific">Pseudonocardia oceani</name>
    <dbReference type="NCBI Taxonomy" id="2792013"/>
    <lineage>
        <taxon>Bacteria</taxon>
        <taxon>Bacillati</taxon>
        <taxon>Actinomycetota</taxon>
        <taxon>Actinomycetes</taxon>
        <taxon>Pseudonocardiales</taxon>
        <taxon>Pseudonocardiaceae</taxon>
        <taxon>Pseudonocardia</taxon>
    </lineage>
</organism>
<dbReference type="InterPro" id="IPR016300">
    <property type="entry name" value="ATPase_ArsA/GET3"/>
</dbReference>
<comment type="similarity">
    <text evidence="1">Belongs to the arsA ATPase family.</text>
</comment>
<comment type="caution">
    <text evidence="3">The sequence shown here is derived from an EMBL/GenBank/DDBJ whole genome shotgun (WGS) entry which is preliminary data.</text>
</comment>
<name>A0ABS6U684_9PSEU</name>
<accession>A0ABS6U684</accession>
<dbReference type="Proteomes" id="UP000694300">
    <property type="component" value="Unassembled WGS sequence"/>
</dbReference>
<dbReference type="RefSeq" id="WP_226369917.1">
    <property type="nucleotide sequence ID" value="NZ_JADQDE010000080.1"/>
</dbReference>
<evidence type="ECO:0000313" key="3">
    <source>
        <dbReference type="EMBL" id="MBW0127409.1"/>
    </source>
</evidence>
<feature type="domain" description="ArsA/GET3 Anion-transporting ATPase-like" evidence="2">
    <location>
        <begin position="5"/>
        <end position="301"/>
    </location>
</feature>
<dbReference type="Pfam" id="PF02374">
    <property type="entry name" value="ArsA_ATPase"/>
    <property type="match status" value="1"/>
</dbReference>
<keyword evidence="4" id="KW-1185">Reference proteome</keyword>
<dbReference type="EMBL" id="JADQDF010000001">
    <property type="protein sequence ID" value="MBW0127409.1"/>
    <property type="molecule type" value="Genomic_DNA"/>
</dbReference>
<dbReference type="InterPro" id="IPR025723">
    <property type="entry name" value="ArsA/GET3_ATPase-like"/>
</dbReference>
<dbReference type="PANTHER" id="PTHR10803:SF3">
    <property type="entry name" value="ATPASE GET3"/>
    <property type="match status" value="1"/>
</dbReference>
<reference evidence="3 4" key="1">
    <citation type="submission" date="2020-11" db="EMBL/GenBank/DDBJ databases">
        <title>Pseudonocardia abyssalis sp. nov. and Pseudonocardia oceani sp. nov., description and phylogenomic analysis of two novel actinomycetes isolated from the deep Southern Ocean.</title>
        <authorList>
            <person name="Parra J."/>
        </authorList>
    </citation>
    <scope>NUCLEOTIDE SEQUENCE [LARGE SCALE GENOMIC DNA]</scope>
    <source>
        <strain evidence="4">KRD185</strain>
    </source>
</reference>
<evidence type="ECO:0000256" key="1">
    <source>
        <dbReference type="ARBA" id="ARBA00011040"/>
    </source>
</evidence>
<dbReference type="PANTHER" id="PTHR10803">
    <property type="entry name" value="ARSENICAL PUMP-DRIVING ATPASE ARSENITE-TRANSLOCATING ATPASE"/>
    <property type="match status" value="1"/>
</dbReference>
<protein>
    <submittedName>
        <fullName evidence="3">TRC40/GET3/ArsA family transport-energizing ATPase</fullName>
    </submittedName>
</protein>
<evidence type="ECO:0000259" key="2">
    <source>
        <dbReference type="Pfam" id="PF02374"/>
    </source>
</evidence>
<evidence type="ECO:0000313" key="4">
    <source>
        <dbReference type="Proteomes" id="UP000694300"/>
    </source>
</evidence>
<proteinExistence type="inferred from homology"/>
<gene>
    <name evidence="3" type="ORF">I4I82_06895</name>
</gene>